<proteinExistence type="predicted"/>
<dbReference type="HOGENOM" id="CLU_2764728_0_0_1"/>
<reference evidence="2 3" key="1">
    <citation type="submission" date="2014-04" db="EMBL/GenBank/DDBJ databases">
        <title>Evolutionary Origins and Diversification of the Mycorrhizal Mutualists.</title>
        <authorList>
            <consortium name="DOE Joint Genome Institute"/>
            <consortium name="Mycorrhizal Genomics Consortium"/>
            <person name="Kohler A."/>
            <person name="Kuo A."/>
            <person name="Nagy L.G."/>
            <person name="Floudas D."/>
            <person name="Copeland A."/>
            <person name="Barry K.W."/>
            <person name="Cichocki N."/>
            <person name="Veneault-Fourrey C."/>
            <person name="LaButti K."/>
            <person name="Lindquist E.A."/>
            <person name="Lipzen A."/>
            <person name="Lundell T."/>
            <person name="Morin E."/>
            <person name="Murat C."/>
            <person name="Riley R."/>
            <person name="Ohm R."/>
            <person name="Sun H."/>
            <person name="Tunlid A."/>
            <person name="Henrissat B."/>
            <person name="Grigoriev I.V."/>
            <person name="Hibbett D.S."/>
            <person name="Martin F."/>
        </authorList>
    </citation>
    <scope>NUCLEOTIDE SEQUENCE [LARGE SCALE GENOMIC DNA]</scope>
    <source>
        <strain evidence="2 3">FD-317 M1</strain>
    </source>
</reference>
<name>A0A0D0C0C4_9AGAR</name>
<dbReference type="Proteomes" id="UP000053593">
    <property type="component" value="Unassembled WGS sequence"/>
</dbReference>
<keyword evidence="1" id="KW-0812">Transmembrane</keyword>
<organism evidence="2 3">
    <name type="scientific">Collybiopsis luxurians FD-317 M1</name>
    <dbReference type="NCBI Taxonomy" id="944289"/>
    <lineage>
        <taxon>Eukaryota</taxon>
        <taxon>Fungi</taxon>
        <taxon>Dikarya</taxon>
        <taxon>Basidiomycota</taxon>
        <taxon>Agaricomycotina</taxon>
        <taxon>Agaricomycetes</taxon>
        <taxon>Agaricomycetidae</taxon>
        <taxon>Agaricales</taxon>
        <taxon>Marasmiineae</taxon>
        <taxon>Omphalotaceae</taxon>
        <taxon>Collybiopsis</taxon>
        <taxon>Collybiopsis luxurians</taxon>
    </lineage>
</organism>
<sequence>CLLIPLLFCYFCSIVVSAIGFLSFLLFITLSPFQVKDNWIFKSYVYAGCTLHLLHSCLKMSDAGLRPVSL</sequence>
<gene>
    <name evidence="2" type="ORF">GYMLUDRAFT_831264</name>
</gene>
<keyword evidence="1" id="KW-0472">Membrane</keyword>
<feature type="non-terminal residue" evidence="2">
    <location>
        <position position="1"/>
    </location>
</feature>
<evidence type="ECO:0000313" key="2">
    <source>
        <dbReference type="EMBL" id="KIK55769.1"/>
    </source>
</evidence>
<accession>A0A0D0C0C4</accession>
<dbReference type="EMBL" id="KN834803">
    <property type="protein sequence ID" value="KIK55769.1"/>
    <property type="molecule type" value="Genomic_DNA"/>
</dbReference>
<evidence type="ECO:0000313" key="3">
    <source>
        <dbReference type="Proteomes" id="UP000053593"/>
    </source>
</evidence>
<keyword evidence="1" id="KW-1133">Transmembrane helix</keyword>
<feature type="transmembrane region" description="Helical" evidence="1">
    <location>
        <begin position="7"/>
        <end position="33"/>
    </location>
</feature>
<evidence type="ECO:0000256" key="1">
    <source>
        <dbReference type="SAM" id="Phobius"/>
    </source>
</evidence>
<protein>
    <submittedName>
        <fullName evidence="2">Uncharacterized protein</fullName>
    </submittedName>
</protein>
<dbReference type="AlphaFoldDB" id="A0A0D0C0C4"/>
<keyword evidence="3" id="KW-1185">Reference proteome</keyword>